<sequence>GLLKSCNGMGASYLFQKDKHYDISYDTGDMSIQCGRHNDIFKLWLMWRSK</sequence>
<name>A0AAD8FL93_BIOPF</name>
<keyword evidence="4 6" id="KW-0663">Pyridoxal phosphate</keyword>
<evidence type="ECO:0000256" key="5">
    <source>
        <dbReference type="ARBA" id="ARBA00023239"/>
    </source>
</evidence>
<comment type="caution">
    <text evidence="7">The sequence shown here is derived from an EMBL/GenBank/DDBJ whole genome shotgun (WGS) entry which is preliminary data.</text>
</comment>
<evidence type="ECO:0000256" key="6">
    <source>
        <dbReference type="RuleBase" id="RU000382"/>
    </source>
</evidence>
<evidence type="ECO:0000256" key="4">
    <source>
        <dbReference type="ARBA" id="ARBA00022898"/>
    </source>
</evidence>
<dbReference type="InterPro" id="IPR015424">
    <property type="entry name" value="PyrdxlP-dep_Trfase"/>
</dbReference>
<reference evidence="7" key="1">
    <citation type="journal article" date="2023" name="PLoS Negl. Trop. Dis.">
        <title>A genome sequence for Biomphalaria pfeifferi, the major vector snail for the human-infecting parasite Schistosoma mansoni.</title>
        <authorList>
            <person name="Bu L."/>
            <person name="Lu L."/>
            <person name="Laidemitt M.R."/>
            <person name="Zhang S.M."/>
            <person name="Mutuku M."/>
            <person name="Mkoji G."/>
            <person name="Steinauer M."/>
            <person name="Loker E.S."/>
        </authorList>
    </citation>
    <scope>NUCLEOTIDE SEQUENCE</scope>
    <source>
        <strain evidence="7">KasaAsao</strain>
    </source>
</reference>
<comment type="similarity">
    <text evidence="2 6">Belongs to the group II decarboxylase family.</text>
</comment>
<dbReference type="Pfam" id="PF00282">
    <property type="entry name" value="Pyridoxal_deC"/>
    <property type="match status" value="1"/>
</dbReference>
<dbReference type="InterPro" id="IPR002129">
    <property type="entry name" value="PyrdxlP-dep_de-COase"/>
</dbReference>
<dbReference type="Proteomes" id="UP001233172">
    <property type="component" value="Unassembled WGS sequence"/>
</dbReference>
<dbReference type="SUPFAM" id="SSF53383">
    <property type="entry name" value="PLP-dependent transferases"/>
    <property type="match status" value="1"/>
</dbReference>
<comment type="cofactor">
    <cofactor evidence="1 6">
        <name>pyridoxal 5'-phosphate</name>
        <dbReference type="ChEBI" id="CHEBI:597326"/>
    </cofactor>
</comment>
<reference evidence="7" key="2">
    <citation type="submission" date="2023-04" db="EMBL/GenBank/DDBJ databases">
        <authorList>
            <person name="Bu L."/>
            <person name="Lu L."/>
            <person name="Laidemitt M.R."/>
            <person name="Zhang S.M."/>
            <person name="Mutuku M."/>
            <person name="Mkoji G."/>
            <person name="Steinauer M."/>
            <person name="Loker E.S."/>
        </authorList>
    </citation>
    <scope>NUCLEOTIDE SEQUENCE</scope>
    <source>
        <strain evidence="7">KasaAsao</strain>
        <tissue evidence="7">Whole Snail</tissue>
    </source>
</reference>
<dbReference type="GO" id="GO:0030170">
    <property type="term" value="F:pyridoxal phosphate binding"/>
    <property type="evidence" value="ECO:0007669"/>
    <property type="project" value="InterPro"/>
</dbReference>
<evidence type="ECO:0000313" key="7">
    <source>
        <dbReference type="EMBL" id="KAK0067626.1"/>
    </source>
</evidence>
<gene>
    <name evidence="7" type="ORF">Bpfe_003133</name>
</gene>
<dbReference type="GO" id="GO:0009449">
    <property type="term" value="P:gamma-aminobutyric acid biosynthetic process"/>
    <property type="evidence" value="ECO:0007669"/>
    <property type="project" value="TreeGrafter"/>
</dbReference>
<evidence type="ECO:0000256" key="2">
    <source>
        <dbReference type="ARBA" id="ARBA00009533"/>
    </source>
</evidence>
<dbReference type="GO" id="GO:0004351">
    <property type="term" value="F:glutamate decarboxylase activity"/>
    <property type="evidence" value="ECO:0007669"/>
    <property type="project" value="TreeGrafter"/>
</dbReference>
<organism evidence="7 8">
    <name type="scientific">Biomphalaria pfeifferi</name>
    <name type="common">Bloodfluke planorb</name>
    <name type="synonym">Freshwater snail</name>
    <dbReference type="NCBI Taxonomy" id="112525"/>
    <lineage>
        <taxon>Eukaryota</taxon>
        <taxon>Metazoa</taxon>
        <taxon>Spiralia</taxon>
        <taxon>Lophotrochozoa</taxon>
        <taxon>Mollusca</taxon>
        <taxon>Gastropoda</taxon>
        <taxon>Heterobranchia</taxon>
        <taxon>Euthyneura</taxon>
        <taxon>Panpulmonata</taxon>
        <taxon>Hygrophila</taxon>
        <taxon>Lymnaeoidea</taxon>
        <taxon>Planorbidae</taxon>
        <taxon>Biomphalaria</taxon>
    </lineage>
</organism>
<feature type="non-terminal residue" evidence="7">
    <location>
        <position position="1"/>
    </location>
</feature>
<evidence type="ECO:0000256" key="1">
    <source>
        <dbReference type="ARBA" id="ARBA00001933"/>
    </source>
</evidence>
<dbReference type="GO" id="GO:0005737">
    <property type="term" value="C:cytoplasm"/>
    <property type="evidence" value="ECO:0007669"/>
    <property type="project" value="TreeGrafter"/>
</dbReference>
<protein>
    <submittedName>
        <fullName evidence="7">Glutamate decarboxylase 1</fullName>
    </submittedName>
</protein>
<keyword evidence="8" id="KW-1185">Reference proteome</keyword>
<dbReference type="AlphaFoldDB" id="A0AAD8FL93"/>
<dbReference type="PANTHER" id="PTHR45677">
    <property type="entry name" value="GLUTAMATE DECARBOXYLASE-RELATED"/>
    <property type="match status" value="1"/>
</dbReference>
<evidence type="ECO:0000256" key="3">
    <source>
        <dbReference type="ARBA" id="ARBA00022793"/>
    </source>
</evidence>
<evidence type="ECO:0000313" key="8">
    <source>
        <dbReference type="Proteomes" id="UP001233172"/>
    </source>
</evidence>
<dbReference type="Gene3D" id="3.40.640.10">
    <property type="entry name" value="Type I PLP-dependent aspartate aminotransferase-like (Major domain)"/>
    <property type="match status" value="1"/>
</dbReference>
<dbReference type="InterPro" id="IPR015421">
    <property type="entry name" value="PyrdxlP-dep_Trfase_major"/>
</dbReference>
<dbReference type="PANTHER" id="PTHR45677:SF10">
    <property type="entry name" value="GLUTAMATE DECARBOXYLASE"/>
    <property type="match status" value="1"/>
</dbReference>
<dbReference type="EMBL" id="JASAOG010000007">
    <property type="protein sequence ID" value="KAK0067626.1"/>
    <property type="molecule type" value="Genomic_DNA"/>
</dbReference>
<proteinExistence type="inferred from homology"/>
<accession>A0AAD8FL93</accession>
<keyword evidence="3" id="KW-0210">Decarboxylase</keyword>
<feature type="non-terminal residue" evidence="7">
    <location>
        <position position="50"/>
    </location>
</feature>
<keyword evidence="5 6" id="KW-0456">Lyase</keyword>